<dbReference type="RefSeq" id="WP_069911169.1">
    <property type="nucleotide sequence ID" value="NZ_LAJE02000277.1"/>
</dbReference>
<dbReference type="PANTHER" id="PTHR38011:SF11">
    <property type="entry name" value="2,5-DIAMINO-6-RIBOSYLAMINO-4(3H)-PYRIMIDINONE 5'-PHOSPHATE REDUCTASE"/>
    <property type="match status" value="1"/>
</dbReference>
<keyword evidence="3" id="KW-1185">Reference proteome</keyword>
<dbReference type="InterPro" id="IPR002734">
    <property type="entry name" value="RibDG_C"/>
</dbReference>
<evidence type="ECO:0000313" key="3">
    <source>
        <dbReference type="Proteomes" id="UP000095463"/>
    </source>
</evidence>
<dbReference type="OrthoDB" id="7949219at2"/>
<proteinExistence type="predicted"/>
<dbReference type="Proteomes" id="UP000095463">
    <property type="component" value="Unassembled WGS sequence"/>
</dbReference>
<dbReference type="InterPro" id="IPR024072">
    <property type="entry name" value="DHFR-like_dom_sf"/>
</dbReference>
<reference evidence="2 3" key="1">
    <citation type="journal article" date="2015" name="Genome Announc.">
        <title>Genome Assemblies of Three Soil-Associated Devosia species: D. insulae, D. limi, and D. soli.</title>
        <authorList>
            <person name="Hassan Y.I."/>
            <person name="Lepp D."/>
            <person name="Zhou T."/>
        </authorList>
    </citation>
    <scope>NUCLEOTIDE SEQUENCE [LARGE SCALE GENOMIC DNA]</scope>
    <source>
        <strain evidence="2 3">DS-56</strain>
    </source>
</reference>
<dbReference type="Gene3D" id="3.40.430.10">
    <property type="entry name" value="Dihydrofolate Reductase, subunit A"/>
    <property type="match status" value="1"/>
</dbReference>
<feature type="domain" description="Bacterial bifunctional deaminase-reductase C-terminal" evidence="1">
    <location>
        <begin position="3"/>
        <end position="181"/>
    </location>
</feature>
<dbReference type="EMBL" id="LAJE02000277">
    <property type="protein sequence ID" value="OEO29596.1"/>
    <property type="molecule type" value="Genomic_DNA"/>
</dbReference>
<gene>
    <name evidence="2" type="ORF">VW23_024860</name>
</gene>
<sequence>MNKLISTHWISLDGFIAGPMGEMDWIRGDEQLSSYEIGLVNGASSLLLGKGTYQDFAQYWSAVPANPNAAPWEKTYAERVNALHKVVISHNLQAAKWPTSELWRELDAAKVNEFKARAGGDILTYGSATIVQQLTNLGLVDEYHWLIHPIVLGKGRRLLDNLERRFDIELVDSERFKSGVMKLIYRRV</sequence>
<evidence type="ECO:0000313" key="2">
    <source>
        <dbReference type="EMBL" id="OEO29596.1"/>
    </source>
</evidence>
<evidence type="ECO:0000259" key="1">
    <source>
        <dbReference type="Pfam" id="PF01872"/>
    </source>
</evidence>
<dbReference type="GO" id="GO:0008703">
    <property type="term" value="F:5-amino-6-(5-phosphoribosylamino)uracil reductase activity"/>
    <property type="evidence" value="ECO:0007669"/>
    <property type="project" value="InterPro"/>
</dbReference>
<name>A0A1E5XLW2_9HYPH</name>
<dbReference type="PANTHER" id="PTHR38011">
    <property type="entry name" value="DIHYDROFOLATE REDUCTASE FAMILY PROTEIN (AFU_ORTHOLOGUE AFUA_8G06820)"/>
    <property type="match status" value="1"/>
</dbReference>
<dbReference type="InterPro" id="IPR050765">
    <property type="entry name" value="Riboflavin_Biosynth_HTPR"/>
</dbReference>
<dbReference type="GO" id="GO:0009231">
    <property type="term" value="P:riboflavin biosynthetic process"/>
    <property type="evidence" value="ECO:0007669"/>
    <property type="project" value="InterPro"/>
</dbReference>
<dbReference type="Pfam" id="PF01872">
    <property type="entry name" value="RibD_C"/>
    <property type="match status" value="1"/>
</dbReference>
<comment type="caution">
    <text evidence="2">The sequence shown here is derived from an EMBL/GenBank/DDBJ whole genome shotgun (WGS) entry which is preliminary data.</text>
</comment>
<protein>
    <recommendedName>
        <fullName evidence="1">Bacterial bifunctional deaminase-reductase C-terminal domain-containing protein</fullName>
    </recommendedName>
</protein>
<organism evidence="2 3">
    <name type="scientific">Devosia insulae DS-56</name>
    <dbReference type="NCBI Taxonomy" id="1116389"/>
    <lineage>
        <taxon>Bacteria</taxon>
        <taxon>Pseudomonadati</taxon>
        <taxon>Pseudomonadota</taxon>
        <taxon>Alphaproteobacteria</taxon>
        <taxon>Hyphomicrobiales</taxon>
        <taxon>Devosiaceae</taxon>
        <taxon>Devosia</taxon>
    </lineage>
</organism>
<dbReference type="SUPFAM" id="SSF53597">
    <property type="entry name" value="Dihydrofolate reductase-like"/>
    <property type="match status" value="1"/>
</dbReference>
<accession>A0A1E5XLW2</accession>
<dbReference type="AlphaFoldDB" id="A0A1E5XLW2"/>